<comment type="subcellular location">
    <subcellularLocation>
        <location evidence="2">Cytoplasm</location>
        <location evidence="2">Cytoskeleton</location>
        <location evidence="2">Spindle</location>
    </subcellularLocation>
    <subcellularLocation>
        <location evidence="3">Nucleus</location>
        <location evidence="3">Nucleolus</location>
    </subcellularLocation>
</comment>
<evidence type="ECO:0000256" key="4">
    <source>
        <dbReference type="ARBA" id="ARBA00010242"/>
    </source>
</evidence>
<dbReference type="Proteomes" id="UP000076408">
    <property type="component" value="Unassembled WGS sequence"/>
</dbReference>
<dbReference type="PANTHER" id="PTHR45995">
    <property type="match status" value="1"/>
</dbReference>
<evidence type="ECO:0000256" key="9">
    <source>
        <dbReference type="ARBA" id="ARBA00023235"/>
    </source>
</evidence>
<evidence type="ECO:0000256" key="2">
    <source>
        <dbReference type="ARBA" id="ARBA00004186"/>
    </source>
</evidence>
<reference evidence="13" key="2">
    <citation type="submission" date="2020-05" db="UniProtKB">
        <authorList>
            <consortium name="EnsemblMetazoa"/>
        </authorList>
    </citation>
    <scope>IDENTIFICATION</scope>
    <source>
        <strain evidence="13">Indian</strain>
    </source>
</reference>
<comment type="similarity">
    <text evidence="4">Belongs to the PpiC/parvulin rotamase family. PIN4 subfamily.</text>
</comment>
<evidence type="ECO:0000256" key="11">
    <source>
        <dbReference type="RuleBase" id="RU363014"/>
    </source>
</evidence>
<keyword evidence="7" id="KW-0238">DNA-binding</keyword>
<evidence type="ECO:0000256" key="6">
    <source>
        <dbReference type="ARBA" id="ARBA00023110"/>
    </source>
</evidence>
<dbReference type="GO" id="GO:0003677">
    <property type="term" value="F:DNA binding"/>
    <property type="evidence" value="ECO:0007669"/>
    <property type="project" value="UniProtKB-KW"/>
</dbReference>
<dbReference type="SUPFAM" id="SSF54534">
    <property type="entry name" value="FKBP-like"/>
    <property type="match status" value="1"/>
</dbReference>
<dbReference type="GO" id="GO:0005730">
    <property type="term" value="C:nucleolus"/>
    <property type="evidence" value="ECO:0007669"/>
    <property type="project" value="UniProtKB-SubCell"/>
</dbReference>
<evidence type="ECO:0000256" key="12">
    <source>
        <dbReference type="SAM" id="MobiDB-lite"/>
    </source>
</evidence>
<evidence type="ECO:0000256" key="8">
    <source>
        <dbReference type="ARBA" id="ARBA00023212"/>
    </source>
</evidence>
<dbReference type="InterPro" id="IPR043323">
    <property type="entry name" value="PIN4"/>
</dbReference>
<dbReference type="GO" id="GO:0003755">
    <property type="term" value="F:peptidyl-prolyl cis-trans isomerase activity"/>
    <property type="evidence" value="ECO:0007669"/>
    <property type="project" value="UniProtKB-UniRule"/>
</dbReference>
<evidence type="ECO:0000313" key="14">
    <source>
        <dbReference type="Proteomes" id="UP000076408"/>
    </source>
</evidence>
<dbReference type="InterPro" id="IPR000297">
    <property type="entry name" value="PPIase_PpiC"/>
</dbReference>
<dbReference type="EC" id="5.2.1.8" evidence="11"/>
<dbReference type="InterPro" id="IPR046357">
    <property type="entry name" value="PPIase_dom_sf"/>
</dbReference>
<accession>A0A182Y6J0</accession>
<keyword evidence="14" id="KW-1185">Reference proteome</keyword>
<dbReference type="EnsemblMetazoa" id="ASTEI04076-RA">
    <property type="protein sequence ID" value="ASTEI04076-PA"/>
    <property type="gene ID" value="ASTEI04076"/>
</dbReference>
<protein>
    <recommendedName>
        <fullName evidence="11">Peptidyl-prolyl cis-trans isomerase</fullName>
        <ecNumber evidence="11">5.2.1.8</ecNumber>
    </recommendedName>
</protein>
<sequence length="161" mass="16940">MPPKKDAKGGGKAAPAKGGSGGKKGGGGAAEEGKFRVGFVLFIQFALTNLSLVALCRSSKGEKGGSAVKVRHILCEKQGKIMEALEKLKEGQAFNVVATNYSEDKARQGGDLGWQIRGAMVGPFQDAAFALPISTTNAPKYTDPPIKTKFGYHIIMVEGKK</sequence>
<dbReference type="Gene3D" id="3.10.50.40">
    <property type="match status" value="1"/>
</dbReference>
<evidence type="ECO:0000256" key="7">
    <source>
        <dbReference type="ARBA" id="ARBA00023125"/>
    </source>
</evidence>
<evidence type="ECO:0000256" key="3">
    <source>
        <dbReference type="ARBA" id="ARBA00004604"/>
    </source>
</evidence>
<evidence type="ECO:0000256" key="1">
    <source>
        <dbReference type="ARBA" id="ARBA00000971"/>
    </source>
</evidence>
<dbReference type="OMA" id="FVLFIQF"/>
<dbReference type="PROSITE" id="PS50198">
    <property type="entry name" value="PPIC_PPIASE_2"/>
    <property type="match status" value="1"/>
</dbReference>
<feature type="compositionally biased region" description="Gly residues" evidence="12">
    <location>
        <begin position="18"/>
        <end position="27"/>
    </location>
</feature>
<dbReference type="VEuPathDB" id="VectorBase:ASTEI20_034912"/>
<dbReference type="STRING" id="30069.A0A182Y6J0"/>
<reference evidence="14" key="1">
    <citation type="journal article" date="2014" name="Genome Biol.">
        <title>Genome analysis of a major urban malaria vector mosquito, Anopheles stephensi.</title>
        <authorList>
            <person name="Jiang X."/>
            <person name="Peery A."/>
            <person name="Hall A.B."/>
            <person name="Sharma A."/>
            <person name="Chen X.G."/>
            <person name="Waterhouse R.M."/>
            <person name="Komissarov A."/>
            <person name="Riehle M.M."/>
            <person name="Shouche Y."/>
            <person name="Sharakhova M.V."/>
            <person name="Lawson D."/>
            <person name="Pakpour N."/>
            <person name="Arensburger P."/>
            <person name="Davidson V.L."/>
            <person name="Eiglmeier K."/>
            <person name="Emrich S."/>
            <person name="George P."/>
            <person name="Kennedy R.C."/>
            <person name="Mane S.P."/>
            <person name="Maslen G."/>
            <person name="Oringanje C."/>
            <person name="Qi Y."/>
            <person name="Settlage R."/>
            <person name="Tojo M."/>
            <person name="Tubio J.M."/>
            <person name="Unger M.F."/>
            <person name="Wang B."/>
            <person name="Vernick K.D."/>
            <person name="Ribeiro J.M."/>
            <person name="James A.A."/>
            <person name="Michel K."/>
            <person name="Riehle M.A."/>
            <person name="Luckhart S."/>
            <person name="Sharakhov I.V."/>
            <person name="Tu Z."/>
        </authorList>
    </citation>
    <scope>NUCLEOTIDE SEQUENCE [LARGE SCALE GENOMIC DNA]</scope>
    <source>
        <strain evidence="14">Indian</strain>
    </source>
</reference>
<keyword evidence="5" id="KW-0963">Cytoplasm</keyword>
<dbReference type="VEuPathDB" id="VectorBase:ASTEI04076"/>
<dbReference type="AlphaFoldDB" id="A0A182Y6J0"/>
<comment type="catalytic activity">
    <reaction evidence="1 11">
        <text>[protein]-peptidylproline (omega=180) = [protein]-peptidylproline (omega=0)</text>
        <dbReference type="Rhea" id="RHEA:16237"/>
        <dbReference type="Rhea" id="RHEA-COMP:10747"/>
        <dbReference type="Rhea" id="RHEA-COMP:10748"/>
        <dbReference type="ChEBI" id="CHEBI:83833"/>
        <dbReference type="ChEBI" id="CHEBI:83834"/>
        <dbReference type="EC" id="5.2.1.8"/>
    </reaction>
</comment>
<evidence type="ECO:0000313" key="13">
    <source>
        <dbReference type="EnsemblMetazoa" id="ASTEI04076-PA"/>
    </source>
</evidence>
<keyword evidence="9 11" id="KW-0413">Isomerase</keyword>
<dbReference type="Pfam" id="PF13616">
    <property type="entry name" value="Rotamase_3"/>
    <property type="match status" value="1"/>
</dbReference>
<dbReference type="GO" id="GO:0005819">
    <property type="term" value="C:spindle"/>
    <property type="evidence" value="ECO:0007669"/>
    <property type="project" value="UniProtKB-SubCell"/>
</dbReference>
<feature type="region of interest" description="Disordered" evidence="12">
    <location>
        <begin position="1"/>
        <end position="27"/>
    </location>
</feature>
<keyword evidence="6 11" id="KW-0697">Rotamase</keyword>
<keyword evidence="10" id="KW-0539">Nucleus</keyword>
<organism evidence="13 14">
    <name type="scientific">Anopheles stephensi</name>
    <name type="common">Indo-Pakistan malaria mosquito</name>
    <dbReference type="NCBI Taxonomy" id="30069"/>
    <lineage>
        <taxon>Eukaryota</taxon>
        <taxon>Metazoa</taxon>
        <taxon>Ecdysozoa</taxon>
        <taxon>Arthropoda</taxon>
        <taxon>Hexapoda</taxon>
        <taxon>Insecta</taxon>
        <taxon>Pterygota</taxon>
        <taxon>Neoptera</taxon>
        <taxon>Endopterygota</taxon>
        <taxon>Diptera</taxon>
        <taxon>Nematocera</taxon>
        <taxon>Culicoidea</taxon>
        <taxon>Culicidae</taxon>
        <taxon>Anophelinae</taxon>
        <taxon>Anopheles</taxon>
    </lineage>
</organism>
<keyword evidence="8" id="KW-0206">Cytoskeleton</keyword>
<proteinExistence type="inferred from homology"/>
<dbReference type="FunFam" id="3.10.50.40:FF:000015">
    <property type="entry name" value="Peptidyl-prolyl cis-trans isomerase"/>
    <property type="match status" value="1"/>
</dbReference>
<evidence type="ECO:0000256" key="5">
    <source>
        <dbReference type="ARBA" id="ARBA00022490"/>
    </source>
</evidence>
<evidence type="ECO:0000256" key="10">
    <source>
        <dbReference type="ARBA" id="ARBA00023242"/>
    </source>
</evidence>
<dbReference type="VEuPathDB" id="VectorBase:ASTE005274"/>
<name>A0A182Y6J0_ANOST</name>
<dbReference type="GO" id="GO:0006364">
    <property type="term" value="P:rRNA processing"/>
    <property type="evidence" value="ECO:0007669"/>
    <property type="project" value="InterPro"/>
</dbReference>